<name>A0A9W8Z6S4_9PEZI</name>
<sequence>MGTTCHLSNFLAPGPRSISDSTGHSGMLKTQDQDTIRDLLSSPGCISDDNEDLKPAARALNSNTRINHKQLIDLAPLAFDYHKRLEETRFIMEPPNSRGLESGATDWTALDFVGSAFDDTPSTRVSSPLSTTVKIGCVTRSENSCDAGMQGILEDSGTPRHSACSGILDDQLLERLRSLCGLNSGRCPEQRGSRELNDHTWGSVNVNGRRSVRKISPRRKGQSDAESLRILESCTPTSCNAPGKRRSKSKLEALSDSESLQVLEYWTRKRAGEKMWG</sequence>
<reference evidence="1" key="1">
    <citation type="submission" date="2022-10" db="EMBL/GenBank/DDBJ databases">
        <title>Tapping the CABI collections for fungal endophytes: first genome assemblies for Collariella, Neodidymelliopsis, Ascochyta clinopodiicola, Didymella pomorum, Didymosphaeria variabile, Neocosmospora piperis and Neocucurbitaria cava.</title>
        <authorList>
            <person name="Hill R."/>
        </authorList>
    </citation>
    <scope>NUCLEOTIDE SEQUENCE</scope>
    <source>
        <strain evidence="1">IMI 355082</strain>
    </source>
</reference>
<organism evidence="1 2">
    <name type="scientific">Gnomoniopsis smithogilvyi</name>
    <dbReference type="NCBI Taxonomy" id="1191159"/>
    <lineage>
        <taxon>Eukaryota</taxon>
        <taxon>Fungi</taxon>
        <taxon>Dikarya</taxon>
        <taxon>Ascomycota</taxon>
        <taxon>Pezizomycotina</taxon>
        <taxon>Sordariomycetes</taxon>
        <taxon>Sordariomycetidae</taxon>
        <taxon>Diaporthales</taxon>
        <taxon>Gnomoniaceae</taxon>
        <taxon>Gnomoniopsis</taxon>
    </lineage>
</organism>
<evidence type="ECO:0000313" key="2">
    <source>
        <dbReference type="Proteomes" id="UP001140453"/>
    </source>
</evidence>
<evidence type="ECO:0000313" key="1">
    <source>
        <dbReference type="EMBL" id="KAJ4397647.1"/>
    </source>
</evidence>
<gene>
    <name evidence="1" type="ORF">N0V93_001880</name>
</gene>
<dbReference type="EMBL" id="JAPEVB010000001">
    <property type="protein sequence ID" value="KAJ4397647.1"/>
    <property type="molecule type" value="Genomic_DNA"/>
</dbReference>
<dbReference type="Proteomes" id="UP001140453">
    <property type="component" value="Unassembled WGS sequence"/>
</dbReference>
<accession>A0A9W8Z6S4</accession>
<protein>
    <submittedName>
        <fullName evidence="1">Uncharacterized protein</fullName>
    </submittedName>
</protein>
<dbReference type="AlphaFoldDB" id="A0A9W8Z6S4"/>
<comment type="caution">
    <text evidence="1">The sequence shown here is derived from an EMBL/GenBank/DDBJ whole genome shotgun (WGS) entry which is preliminary data.</text>
</comment>
<proteinExistence type="predicted"/>
<keyword evidence="2" id="KW-1185">Reference proteome</keyword>